<comment type="caution">
    <text evidence="1">The sequence shown here is derived from an EMBL/GenBank/DDBJ whole genome shotgun (WGS) entry which is preliminary data.</text>
</comment>
<protein>
    <submittedName>
        <fullName evidence="1">Uncharacterized protein</fullName>
    </submittedName>
</protein>
<accession>A0A370DGJ4</accession>
<evidence type="ECO:0000313" key="1">
    <source>
        <dbReference type="EMBL" id="RDH84038.1"/>
    </source>
</evidence>
<evidence type="ECO:0000313" key="2">
    <source>
        <dbReference type="Proteomes" id="UP000254266"/>
    </source>
</evidence>
<dbReference type="AlphaFoldDB" id="A0A370DGJ4"/>
<dbReference type="Proteomes" id="UP000254266">
    <property type="component" value="Unassembled WGS sequence"/>
</dbReference>
<proteinExistence type="predicted"/>
<gene>
    <name evidence="1" type="ORF">DIZ80_07850</name>
</gene>
<dbReference type="EMBL" id="QFXC01000008">
    <property type="protein sequence ID" value="RDH84038.1"/>
    <property type="molecule type" value="Genomic_DNA"/>
</dbReference>
<organism evidence="1 2">
    <name type="scientific">endosymbiont of Galathealinum brachiosum</name>
    <dbReference type="NCBI Taxonomy" id="2200906"/>
    <lineage>
        <taxon>Bacteria</taxon>
        <taxon>Pseudomonadati</taxon>
        <taxon>Pseudomonadota</taxon>
        <taxon>Gammaproteobacteria</taxon>
        <taxon>sulfur-oxidizing symbionts</taxon>
    </lineage>
</organism>
<sequence>MFNSKQKYNICSMFLYRDIENDIIMNVMSEGECYIISGGATGEIRLKKNITSLEELKQHWFDYVDINKF</sequence>
<reference evidence="1 2" key="1">
    <citation type="journal article" date="2018" name="ISME J.">
        <title>Endosymbiont genomes yield clues of tubeworm success.</title>
        <authorList>
            <person name="Li Y."/>
            <person name="Liles M.R."/>
            <person name="Halanych K.M."/>
        </authorList>
    </citation>
    <scope>NUCLEOTIDE SEQUENCE [LARGE SCALE GENOMIC DNA]</scope>
    <source>
        <strain evidence="1">A1464</strain>
    </source>
</reference>
<keyword evidence="2" id="KW-1185">Reference proteome</keyword>
<name>A0A370DGJ4_9GAMM</name>